<dbReference type="GO" id="GO:0016747">
    <property type="term" value="F:acyltransferase activity, transferring groups other than amino-acyl groups"/>
    <property type="evidence" value="ECO:0007669"/>
    <property type="project" value="InterPro"/>
</dbReference>
<dbReference type="EMBL" id="CP020953">
    <property type="protein sequence ID" value="AWI05496.1"/>
    <property type="molecule type" value="Genomic_DNA"/>
</dbReference>
<protein>
    <submittedName>
        <fullName evidence="5">N-acetyltransferase</fullName>
    </submittedName>
</protein>
<keyword evidence="6" id="KW-1185">Reference proteome</keyword>
<keyword evidence="2" id="KW-0012">Acyltransferase</keyword>
<reference evidence="6" key="1">
    <citation type="submission" date="2017-04" db="EMBL/GenBank/DDBJ databases">
        <authorList>
            <person name="Song Y."/>
            <person name="Cho B.-K."/>
        </authorList>
    </citation>
    <scope>NUCLEOTIDE SEQUENCE [LARGE SCALE GENOMIC DNA]</scope>
    <source>
        <strain evidence="6">SL1</strain>
    </source>
</reference>
<organism evidence="5 6">
    <name type="scientific">Clostridium drakei</name>
    <dbReference type="NCBI Taxonomy" id="332101"/>
    <lineage>
        <taxon>Bacteria</taxon>
        <taxon>Bacillati</taxon>
        <taxon>Bacillota</taxon>
        <taxon>Clostridia</taxon>
        <taxon>Eubacteriales</taxon>
        <taxon>Clostridiaceae</taxon>
        <taxon>Clostridium</taxon>
    </lineage>
</organism>
<evidence type="ECO:0000259" key="4">
    <source>
        <dbReference type="PROSITE" id="PS51186"/>
    </source>
</evidence>
<evidence type="ECO:0000256" key="3">
    <source>
        <dbReference type="SAM" id="Coils"/>
    </source>
</evidence>
<dbReference type="Proteomes" id="UP000244910">
    <property type="component" value="Chromosome"/>
</dbReference>
<dbReference type="InterPro" id="IPR051556">
    <property type="entry name" value="N-term/lysine_N-AcTrnsfr"/>
</dbReference>
<dbReference type="SUPFAM" id="SSF55729">
    <property type="entry name" value="Acyl-CoA N-acyltransferases (Nat)"/>
    <property type="match status" value="1"/>
</dbReference>
<keyword evidence="3" id="KW-0175">Coiled coil</keyword>
<dbReference type="KEGG" id="cdrk:B9W14_13615"/>
<name>A0A2U8DRW0_9CLOT</name>
<dbReference type="InterPro" id="IPR000182">
    <property type="entry name" value="GNAT_dom"/>
</dbReference>
<proteinExistence type="predicted"/>
<feature type="coiled-coil region" evidence="3">
    <location>
        <begin position="33"/>
        <end position="60"/>
    </location>
</feature>
<evidence type="ECO:0000313" key="5">
    <source>
        <dbReference type="EMBL" id="AWI05496.1"/>
    </source>
</evidence>
<dbReference type="RefSeq" id="WP_032078218.1">
    <property type="nucleotide sequence ID" value="NZ_CP020953.1"/>
</dbReference>
<dbReference type="Gene3D" id="3.40.630.30">
    <property type="match status" value="1"/>
</dbReference>
<dbReference type="CDD" id="cd04301">
    <property type="entry name" value="NAT_SF"/>
    <property type="match status" value="1"/>
</dbReference>
<accession>A0A2U8DRW0</accession>
<dbReference type="OrthoDB" id="2111574at2"/>
<evidence type="ECO:0000256" key="2">
    <source>
        <dbReference type="ARBA" id="ARBA00023315"/>
    </source>
</evidence>
<keyword evidence="1 5" id="KW-0808">Transferase</keyword>
<dbReference type="InterPro" id="IPR016181">
    <property type="entry name" value="Acyl_CoA_acyltransferase"/>
</dbReference>
<evidence type="ECO:0000256" key="1">
    <source>
        <dbReference type="ARBA" id="ARBA00022679"/>
    </source>
</evidence>
<dbReference type="PANTHER" id="PTHR42919:SF8">
    <property type="entry name" value="N-ALPHA-ACETYLTRANSFERASE 50"/>
    <property type="match status" value="1"/>
</dbReference>
<evidence type="ECO:0000313" key="6">
    <source>
        <dbReference type="Proteomes" id="UP000244910"/>
    </source>
</evidence>
<dbReference type="AlphaFoldDB" id="A0A2U8DRW0"/>
<gene>
    <name evidence="5" type="ORF">B9W14_13615</name>
</gene>
<dbReference type="Pfam" id="PF00583">
    <property type="entry name" value="Acetyltransf_1"/>
    <property type="match status" value="1"/>
</dbReference>
<dbReference type="PANTHER" id="PTHR42919">
    <property type="entry name" value="N-ALPHA-ACETYLTRANSFERASE"/>
    <property type="match status" value="1"/>
</dbReference>
<dbReference type="PROSITE" id="PS51186">
    <property type="entry name" value="GNAT"/>
    <property type="match status" value="1"/>
</dbReference>
<feature type="domain" description="N-acetyltransferase" evidence="4">
    <location>
        <begin position="6"/>
        <end position="161"/>
    </location>
</feature>
<sequence>MKNMAFVVRRATFEDIPQIKEVSKEAFKMYAERAGITELVSQLNESYESLEKEINNKVMLVGIVDGALVGSVRVEIKSDKTAYLSRFAVKEDFQNRGIGKILMNAVDTEMKEAGVTNLYLHTASRMLSLVRFYYGRGFYIESTSKDRGYIRALLCKEYSNESIEDTITAGYDHIAAG</sequence>